<dbReference type="InterPro" id="IPR041206">
    <property type="entry name" value="HEPN/RES_NTD1"/>
</dbReference>
<dbReference type="Pfam" id="PF08808">
    <property type="entry name" value="RES"/>
    <property type="match status" value="1"/>
</dbReference>
<feature type="domain" description="RES" evidence="1">
    <location>
        <begin position="221"/>
        <end position="382"/>
    </location>
</feature>
<protein>
    <recommendedName>
        <fullName evidence="1">RES domain-containing protein</fullName>
    </recommendedName>
</protein>
<evidence type="ECO:0000313" key="3">
    <source>
        <dbReference type="Proteomes" id="UP000067711"/>
    </source>
</evidence>
<dbReference type="SMART" id="SM00953">
    <property type="entry name" value="RES"/>
    <property type="match status" value="1"/>
</dbReference>
<evidence type="ECO:0000313" key="2">
    <source>
        <dbReference type="EMBL" id="AOJ10122.1"/>
    </source>
</evidence>
<gene>
    <name evidence="2" type="ORF">WS71_23055</name>
</gene>
<accession>A0A1B4G2G5</accession>
<dbReference type="AlphaFoldDB" id="A0A1B4G2G5"/>
<proteinExistence type="predicted"/>
<dbReference type="InterPro" id="IPR014914">
    <property type="entry name" value="RES_dom"/>
</dbReference>
<name>A0A1B4G2G5_9BURK</name>
<organism evidence="2 3">
    <name type="scientific">Burkholderia mayonis</name>
    <dbReference type="NCBI Taxonomy" id="1385591"/>
    <lineage>
        <taxon>Bacteria</taxon>
        <taxon>Pseudomonadati</taxon>
        <taxon>Pseudomonadota</taxon>
        <taxon>Betaproteobacteria</taxon>
        <taxon>Burkholderiales</taxon>
        <taxon>Burkholderiaceae</taxon>
        <taxon>Burkholderia</taxon>
        <taxon>pseudomallei group</taxon>
    </lineage>
</organism>
<sequence length="390" mass="43125">MKGGDMGLAKTAWMDAQERGWSAPDTYVCACCVDDAYLKALIQDNASSNTCDYCERQGTEYIAAEAEVVMKAIFDTIHTYYCEPASGGVPYDGGFIITSISIGDVLDQLDFRGHPDFVDAVIEAEANGDYFVPAADGHWAGSHLHEMLSGAWKLFCYTVKHETRFHFANTPREAESPYDIDIADVLPAIAEHLRPAIRMLAAGTEAYRARIRHRGQTWEPTADQMGPPPKAFTTAGRMNPAGIPYLYISFDQATARREIGVPERSSRTVFTAAFTLTRHLTVIDLTALPSMPSVFDLEQKAAREKALFTHEFVETISVPITKDGREHIDYVPSQVICEYLAQVFDAGKDTRLAGLIYPSAVKAGGKNLVVFPEDRYLATYHGVQYVRAGR</sequence>
<reference evidence="2 3" key="1">
    <citation type="submission" date="2015-12" db="EMBL/GenBank/DDBJ databases">
        <title>Diversity of Burkholderia near neighbor genomes.</title>
        <authorList>
            <person name="Sahl J."/>
            <person name="Wagner D."/>
            <person name="Keim P."/>
        </authorList>
    </citation>
    <scope>NUCLEOTIDE SEQUENCE [LARGE SCALE GENOMIC DNA]</scope>
    <source>
        <strain evidence="2 3">BDU8</strain>
    </source>
</reference>
<dbReference type="Proteomes" id="UP000067711">
    <property type="component" value="Chromosome 1"/>
</dbReference>
<evidence type="ECO:0000259" key="1">
    <source>
        <dbReference type="SMART" id="SM00953"/>
    </source>
</evidence>
<dbReference type="Pfam" id="PF18870">
    <property type="entry name" value="HEPN_RES_NTD1"/>
    <property type="match status" value="1"/>
</dbReference>
<dbReference type="EMBL" id="CP013389">
    <property type="protein sequence ID" value="AOJ10122.1"/>
    <property type="molecule type" value="Genomic_DNA"/>
</dbReference>